<dbReference type="Proteomes" id="UP000265520">
    <property type="component" value="Unassembled WGS sequence"/>
</dbReference>
<organism evidence="2 3">
    <name type="scientific">Trifolium medium</name>
    <dbReference type="NCBI Taxonomy" id="97028"/>
    <lineage>
        <taxon>Eukaryota</taxon>
        <taxon>Viridiplantae</taxon>
        <taxon>Streptophyta</taxon>
        <taxon>Embryophyta</taxon>
        <taxon>Tracheophyta</taxon>
        <taxon>Spermatophyta</taxon>
        <taxon>Magnoliopsida</taxon>
        <taxon>eudicotyledons</taxon>
        <taxon>Gunneridae</taxon>
        <taxon>Pentapetalae</taxon>
        <taxon>rosids</taxon>
        <taxon>fabids</taxon>
        <taxon>Fabales</taxon>
        <taxon>Fabaceae</taxon>
        <taxon>Papilionoideae</taxon>
        <taxon>50 kb inversion clade</taxon>
        <taxon>NPAAA clade</taxon>
        <taxon>Hologalegina</taxon>
        <taxon>IRL clade</taxon>
        <taxon>Trifolieae</taxon>
        <taxon>Trifolium</taxon>
    </lineage>
</organism>
<protein>
    <submittedName>
        <fullName evidence="2">Uncharacterized protein</fullName>
    </submittedName>
</protein>
<dbReference type="EMBL" id="LXQA010353797">
    <property type="protein sequence ID" value="MCI46179.1"/>
    <property type="molecule type" value="Genomic_DNA"/>
</dbReference>
<accession>A0A392SBZ0</accession>
<feature type="compositionally biased region" description="Basic residues" evidence="1">
    <location>
        <begin position="39"/>
        <end position="56"/>
    </location>
</feature>
<evidence type="ECO:0000256" key="1">
    <source>
        <dbReference type="SAM" id="MobiDB-lite"/>
    </source>
</evidence>
<feature type="region of interest" description="Disordered" evidence="1">
    <location>
        <begin position="30"/>
        <end position="67"/>
    </location>
</feature>
<dbReference type="AlphaFoldDB" id="A0A392SBZ0"/>
<name>A0A392SBZ0_9FABA</name>
<comment type="caution">
    <text evidence="2">The sequence shown here is derived from an EMBL/GenBank/DDBJ whole genome shotgun (WGS) entry which is preliminary data.</text>
</comment>
<feature type="non-terminal residue" evidence="2">
    <location>
        <position position="1"/>
    </location>
</feature>
<proteinExistence type="predicted"/>
<evidence type="ECO:0000313" key="2">
    <source>
        <dbReference type="EMBL" id="MCI46179.1"/>
    </source>
</evidence>
<evidence type="ECO:0000313" key="3">
    <source>
        <dbReference type="Proteomes" id="UP000265520"/>
    </source>
</evidence>
<keyword evidence="3" id="KW-1185">Reference proteome</keyword>
<reference evidence="2 3" key="1">
    <citation type="journal article" date="2018" name="Front. Plant Sci.">
        <title>Red Clover (Trifolium pratense) and Zigzag Clover (T. medium) - A Picture of Genomic Similarities and Differences.</title>
        <authorList>
            <person name="Dluhosova J."/>
            <person name="Istvanek J."/>
            <person name="Nedelnik J."/>
            <person name="Repkova J."/>
        </authorList>
    </citation>
    <scope>NUCLEOTIDE SEQUENCE [LARGE SCALE GENOMIC DNA]</scope>
    <source>
        <strain evidence="3">cv. 10/8</strain>
        <tissue evidence="2">Leaf</tissue>
    </source>
</reference>
<sequence length="67" mass="7241">VLEFMRSMKELGVVITGADIAFAPTEDMRGKKVAASGSGKKKAKIVVKEKEKRKRTGKETGTSVSDK</sequence>